<dbReference type="HOGENOM" id="CLU_000604_86_7_9"/>
<dbReference type="InterPro" id="IPR027417">
    <property type="entry name" value="P-loop_NTPase"/>
</dbReference>
<organism evidence="11 12">
    <name type="scientific">Pseudoramibacter alactolyticus ATCC 23263</name>
    <dbReference type="NCBI Taxonomy" id="887929"/>
    <lineage>
        <taxon>Bacteria</taxon>
        <taxon>Bacillati</taxon>
        <taxon>Bacillota</taxon>
        <taxon>Clostridia</taxon>
        <taxon>Eubacteriales</taxon>
        <taxon>Eubacteriaceae</taxon>
        <taxon>Pseudoramibacter</taxon>
    </lineage>
</organism>
<dbReference type="GO" id="GO:0042626">
    <property type="term" value="F:ATPase-coupled transmembrane transporter activity"/>
    <property type="evidence" value="ECO:0007669"/>
    <property type="project" value="TreeGrafter"/>
</dbReference>
<dbReference type="CDD" id="cd03225">
    <property type="entry name" value="ABC_cobalt_CbiO_domain1"/>
    <property type="match status" value="1"/>
</dbReference>
<comment type="caution">
    <text evidence="11">The sequence shown here is derived from an EMBL/GenBank/DDBJ whole genome shotgun (WGS) entry which is preliminary data.</text>
</comment>
<dbReference type="GO" id="GO:0005524">
    <property type="term" value="F:ATP binding"/>
    <property type="evidence" value="ECO:0007669"/>
    <property type="project" value="UniProtKB-KW"/>
</dbReference>
<dbReference type="Proteomes" id="UP000004754">
    <property type="component" value="Unassembled WGS sequence"/>
</dbReference>
<keyword evidence="9" id="KW-0812">Transmembrane</keyword>
<keyword evidence="7" id="KW-1278">Translocase</keyword>
<dbReference type="eggNOG" id="COG1129">
    <property type="taxonomic scope" value="Bacteria"/>
</dbReference>
<evidence type="ECO:0000256" key="2">
    <source>
        <dbReference type="ARBA" id="ARBA00005417"/>
    </source>
</evidence>
<dbReference type="InterPro" id="IPR015856">
    <property type="entry name" value="ABC_transpr_CbiO/EcfA_su"/>
</dbReference>
<keyword evidence="3" id="KW-0813">Transport</keyword>
<protein>
    <submittedName>
        <fullName evidence="11">ABC transporter, ATP-binding protein</fullName>
    </submittedName>
</protein>
<dbReference type="STRING" id="887929.HMP0721_1430"/>
<dbReference type="Pfam" id="PF00005">
    <property type="entry name" value="ABC_tran"/>
    <property type="match status" value="2"/>
</dbReference>
<evidence type="ECO:0000256" key="4">
    <source>
        <dbReference type="ARBA" id="ARBA00022475"/>
    </source>
</evidence>
<accession>E6MHE5</accession>
<comment type="similarity">
    <text evidence="2">Belongs to the ABC transporter superfamily.</text>
</comment>
<dbReference type="PANTHER" id="PTHR43553">
    <property type="entry name" value="HEAVY METAL TRANSPORTER"/>
    <property type="match status" value="1"/>
</dbReference>
<evidence type="ECO:0000256" key="9">
    <source>
        <dbReference type="SAM" id="Phobius"/>
    </source>
</evidence>
<dbReference type="PROSITE" id="PS50893">
    <property type="entry name" value="ABC_TRANSPORTER_2"/>
    <property type="match status" value="2"/>
</dbReference>
<feature type="domain" description="ABC transporter" evidence="10">
    <location>
        <begin position="216"/>
        <end position="447"/>
    </location>
</feature>
<dbReference type="GO" id="GO:0043190">
    <property type="term" value="C:ATP-binding cassette (ABC) transporter complex"/>
    <property type="evidence" value="ECO:0007669"/>
    <property type="project" value="TreeGrafter"/>
</dbReference>
<dbReference type="PANTHER" id="PTHR43553:SF19">
    <property type="entry name" value="HMP_THIAMINE IMPORT ATP-BINDING PROTEIN YKOD-RELATED"/>
    <property type="match status" value="1"/>
</dbReference>
<evidence type="ECO:0000313" key="11">
    <source>
        <dbReference type="EMBL" id="EFV01509.1"/>
    </source>
</evidence>
<keyword evidence="4" id="KW-1003">Cell membrane</keyword>
<dbReference type="GO" id="GO:0016887">
    <property type="term" value="F:ATP hydrolysis activity"/>
    <property type="evidence" value="ECO:0007669"/>
    <property type="project" value="InterPro"/>
</dbReference>
<evidence type="ECO:0000259" key="10">
    <source>
        <dbReference type="PROSITE" id="PS50893"/>
    </source>
</evidence>
<comment type="subcellular location">
    <subcellularLocation>
        <location evidence="1">Cell membrane</location>
        <topology evidence="1">Peripheral membrane protein</topology>
    </subcellularLocation>
</comment>
<dbReference type="SMART" id="SM00382">
    <property type="entry name" value="AAA"/>
    <property type="match status" value="1"/>
</dbReference>
<keyword evidence="9" id="KW-1133">Transmembrane helix</keyword>
<dbReference type="SUPFAM" id="SSF52540">
    <property type="entry name" value="P-loop containing nucleoside triphosphate hydrolases"/>
    <property type="match status" value="2"/>
</dbReference>
<keyword evidence="5" id="KW-0547">Nucleotide-binding</keyword>
<dbReference type="InterPro" id="IPR050095">
    <property type="entry name" value="ECF_ABC_transporter_ATP-bd"/>
</dbReference>
<keyword evidence="12" id="KW-1185">Reference proteome</keyword>
<evidence type="ECO:0000256" key="5">
    <source>
        <dbReference type="ARBA" id="ARBA00022741"/>
    </source>
</evidence>
<sequence length="549" mass="61683">MLRCIIHLVPEFYEGKLTGVVWVGGEDISKCSIGEVSKKVSSVFQDPRSQFFTVNSTTEVAFGLENTGLSHAEIVRKTDEVFRRFGLEKLRGCSVFMLSSGERQLIAILSAMVMDTDTILLDEPTANLDTAAIKRLSRLLMDIKETGKTLVISEHRLYFLKDLTDEYWYMKNGEIRRKYSAAEFGRLSEKELDELGLRSTDLDDILPQRSQQNQDHTVEDVFEIRGLSFGYDSDNAILSDVSYKCRTGSVTGVIGANGSGKTTFGKCISGLLKAGKGEYSFNGVPIKQQEMTEKSMLVMQESEFQFFSNSVMNEIKNVWKNDASMELQVEQILKKMNLWACRNRHPFSLSGGQMQKLTLILAYFSRKKIVVLDEPTAGMDRRSLKACAALIKEMAKTRMIFIITHDIELIARVCTDCISIREGEINHRFVLGGDGAFARLRDYMKRSFSLGDNVRKVAKQAARVFTDIRVYLAYLIVSLVFCFAGNTLIHGAITTGLLILALVNRQFRQIVTYVPVFILLAAVPWITKALLLNIISNFFSALHPCGDGN</sequence>
<dbReference type="InterPro" id="IPR003439">
    <property type="entry name" value="ABC_transporter-like_ATP-bd"/>
</dbReference>
<name>E6MHE5_9FIRM</name>
<reference evidence="11 12" key="1">
    <citation type="submission" date="2010-12" db="EMBL/GenBank/DDBJ databases">
        <authorList>
            <person name="Muzny D."/>
            <person name="Qin X."/>
            <person name="Deng J."/>
            <person name="Jiang H."/>
            <person name="Liu Y."/>
            <person name="Qu J."/>
            <person name="Song X.-Z."/>
            <person name="Zhang L."/>
            <person name="Thornton R."/>
            <person name="Coyle M."/>
            <person name="Francisco L."/>
            <person name="Jackson L."/>
            <person name="Javaid M."/>
            <person name="Korchina V."/>
            <person name="Kovar C."/>
            <person name="Mata R."/>
            <person name="Mathew T."/>
            <person name="Ngo R."/>
            <person name="Nguyen L."/>
            <person name="Nguyen N."/>
            <person name="Okwuonu G."/>
            <person name="Ongeri F."/>
            <person name="Pham C."/>
            <person name="Simmons D."/>
            <person name="Wilczek-Boney K."/>
            <person name="Hale W."/>
            <person name="Jakkamsetti A."/>
            <person name="Pham P."/>
            <person name="Ruth R."/>
            <person name="San Lucas F."/>
            <person name="Warren J."/>
            <person name="Zhang J."/>
            <person name="Zhao Z."/>
            <person name="Zhou C."/>
            <person name="Zhu D."/>
            <person name="Lee S."/>
            <person name="Bess C."/>
            <person name="Blankenburg K."/>
            <person name="Forbes L."/>
            <person name="Fu Q."/>
            <person name="Gubbala S."/>
            <person name="Hirani K."/>
            <person name="Jayaseelan J.C."/>
            <person name="Lara F."/>
            <person name="Munidasa M."/>
            <person name="Palculict T."/>
            <person name="Patil S."/>
            <person name="Pu L.-L."/>
            <person name="Saada N."/>
            <person name="Tang L."/>
            <person name="Weissenberger G."/>
            <person name="Zhu Y."/>
            <person name="Hemphill L."/>
            <person name="Shang Y."/>
            <person name="Youmans B."/>
            <person name="Ayvaz T."/>
            <person name="Ross M."/>
            <person name="Santibanez J."/>
            <person name="Aqrawi P."/>
            <person name="Gross S."/>
            <person name="Joshi V."/>
            <person name="Fowler G."/>
            <person name="Nazareth L."/>
            <person name="Reid J."/>
            <person name="Worley K."/>
            <person name="Petrosino J."/>
            <person name="Highlander S."/>
            <person name="Gibbs R."/>
        </authorList>
    </citation>
    <scope>NUCLEOTIDE SEQUENCE [LARGE SCALE GENOMIC DNA]</scope>
    <source>
        <strain evidence="11 12">ATCC 23263</strain>
    </source>
</reference>
<dbReference type="EMBL" id="AEQN01000017">
    <property type="protein sequence ID" value="EFV01509.1"/>
    <property type="molecule type" value="Genomic_DNA"/>
</dbReference>
<keyword evidence="8 9" id="KW-0472">Membrane</keyword>
<evidence type="ECO:0000256" key="6">
    <source>
        <dbReference type="ARBA" id="ARBA00022840"/>
    </source>
</evidence>
<feature type="transmembrane region" description="Helical" evidence="9">
    <location>
        <begin position="471"/>
        <end position="503"/>
    </location>
</feature>
<feature type="transmembrane region" description="Helical" evidence="9">
    <location>
        <begin position="510"/>
        <end position="527"/>
    </location>
</feature>
<evidence type="ECO:0000256" key="8">
    <source>
        <dbReference type="ARBA" id="ARBA00023136"/>
    </source>
</evidence>
<dbReference type="InterPro" id="IPR017871">
    <property type="entry name" value="ABC_transporter-like_CS"/>
</dbReference>
<keyword evidence="6 11" id="KW-0067">ATP-binding</keyword>
<dbReference type="PROSITE" id="PS00211">
    <property type="entry name" value="ABC_TRANSPORTER_1"/>
    <property type="match status" value="2"/>
</dbReference>
<dbReference type="AlphaFoldDB" id="E6MHE5"/>
<feature type="domain" description="ABC transporter" evidence="10">
    <location>
        <begin position="1"/>
        <end position="197"/>
    </location>
</feature>
<evidence type="ECO:0000313" key="12">
    <source>
        <dbReference type="Proteomes" id="UP000004754"/>
    </source>
</evidence>
<dbReference type="OrthoDB" id="501320at2"/>
<evidence type="ECO:0000256" key="1">
    <source>
        <dbReference type="ARBA" id="ARBA00004202"/>
    </source>
</evidence>
<gene>
    <name evidence="11" type="ORF">HMP0721_1430</name>
</gene>
<evidence type="ECO:0000256" key="7">
    <source>
        <dbReference type="ARBA" id="ARBA00022967"/>
    </source>
</evidence>
<proteinExistence type="inferred from homology"/>
<dbReference type="Gene3D" id="3.40.50.300">
    <property type="entry name" value="P-loop containing nucleotide triphosphate hydrolases"/>
    <property type="match status" value="2"/>
</dbReference>
<evidence type="ECO:0000256" key="3">
    <source>
        <dbReference type="ARBA" id="ARBA00022448"/>
    </source>
</evidence>
<dbReference type="InterPro" id="IPR003593">
    <property type="entry name" value="AAA+_ATPase"/>
</dbReference>